<dbReference type="EMBL" id="KV428035">
    <property type="protein sequence ID" value="KZT40251.1"/>
    <property type="molecule type" value="Genomic_DNA"/>
</dbReference>
<feature type="region of interest" description="Disordered" evidence="1">
    <location>
        <begin position="1"/>
        <end position="133"/>
    </location>
</feature>
<reference evidence="2 3" key="1">
    <citation type="journal article" date="2016" name="Mol. Biol. Evol.">
        <title>Comparative Genomics of Early-Diverging Mushroom-Forming Fungi Provides Insights into the Origins of Lignocellulose Decay Capabilities.</title>
        <authorList>
            <person name="Nagy L.G."/>
            <person name="Riley R."/>
            <person name="Tritt A."/>
            <person name="Adam C."/>
            <person name="Daum C."/>
            <person name="Floudas D."/>
            <person name="Sun H."/>
            <person name="Yadav J.S."/>
            <person name="Pangilinan J."/>
            <person name="Larsson K.H."/>
            <person name="Matsuura K."/>
            <person name="Barry K."/>
            <person name="Labutti K."/>
            <person name="Kuo R."/>
            <person name="Ohm R.A."/>
            <person name="Bhattacharya S.S."/>
            <person name="Shirouzu T."/>
            <person name="Yoshinaga Y."/>
            <person name="Martin F.M."/>
            <person name="Grigoriev I.V."/>
            <person name="Hibbett D.S."/>
        </authorList>
    </citation>
    <scope>NUCLEOTIDE SEQUENCE [LARGE SCALE GENOMIC DNA]</scope>
    <source>
        <strain evidence="2 3">HHB10207 ss-3</strain>
    </source>
</reference>
<evidence type="ECO:0000313" key="3">
    <source>
        <dbReference type="Proteomes" id="UP000076798"/>
    </source>
</evidence>
<keyword evidence="3" id="KW-1185">Reference proteome</keyword>
<dbReference type="Proteomes" id="UP000076798">
    <property type="component" value="Unassembled WGS sequence"/>
</dbReference>
<proteinExistence type="predicted"/>
<name>A0A166F3Y2_9AGAM</name>
<sequence>MSDEYENSGKAGSLVDPSLQANDASETGNYPPEGDTTSSGGYGGSGNSYSDKSQRGLVDSSQPDGTDQSGEDSGPGFAEPQTHSDSEALNPYANSSQTKEEAEQTLASAYSDSRSRQYESGGAGSLEEGSGTQ</sequence>
<feature type="compositionally biased region" description="Polar residues" evidence="1">
    <location>
        <begin position="19"/>
        <end position="28"/>
    </location>
</feature>
<evidence type="ECO:0000313" key="2">
    <source>
        <dbReference type="EMBL" id="KZT40251.1"/>
    </source>
</evidence>
<evidence type="ECO:0000256" key="1">
    <source>
        <dbReference type="SAM" id="MobiDB-lite"/>
    </source>
</evidence>
<protein>
    <submittedName>
        <fullName evidence="2">Uncharacterized protein</fullName>
    </submittedName>
</protein>
<accession>A0A166F3Y2</accession>
<dbReference type="AlphaFoldDB" id="A0A166F3Y2"/>
<gene>
    <name evidence="2" type="ORF">SISSUDRAFT_1044488</name>
</gene>
<organism evidence="2 3">
    <name type="scientific">Sistotremastrum suecicum HHB10207 ss-3</name>
    <dbReference type="NCBI Taxonomy" id="1314776"/>
    <lineage>
        <taxon>Eukaryota</taxon>
        <taxon>Fungi</taxon>
        <taxon>Dikarya</taxon>
        <taxon>Basidiomycota</taxon>
        <taxon>Agaricomycotina</taxon>
        <taxon>Agaricomycetes</taxon>
        <taxon>Sistotremastrales</taxon>
        <taxon>Sistotremastraceae</taxon>
        <taxon>Sistotremastrum</taxon>
    </lineage>
</organism>
<feature type="compositionally biased region" description="Polar residues" evidence="1">
    <location>
        <begin position="59"/>
        <end position="68"/>
    </location>
</feature>